<dbReference type="InterPro" id="IPR002048">
    <property type="entry name" value="EF_hand_dom"/>
</dbReference>
<sequence>MASSAIKHVEDHHRHSSSARDLLGGCCNLVNEHGPVTIEHVLLVLREIKDERESRFWGLFNFFDASNAGYLDFVQIKVGLSAMQISKDYKYVKELLRVCDANRDGRVDYQEFRRYMDDKELELYRIFQSIYVEHNGCIL</sequence>
<dbReference type="PROSITE" id="PS50222">
    <property type="entry name" value="EF_HAND_2"/>
    <property type="match status" value="1"/>
</dbReference>
<dbReference type="AlphaFoldDB" id="A0AA35ZTJ5"/>
<feature type="domain" description="EF-hand" evidence="2">
    <location>
        <begin position="87"/>
        <end position="122"/>
    </location>
</feature>
<dbReference type="InterPro" id="IPR011992">
    <property type="entry name" value="EF-hand-dom_pair"/>
</dbReference>
<name>A0AA35ZTJ5_LACSI</name>
<dbReference type="SMART" id="SM00054">
    <property type="entry name" value="EFh"/>
    <property type="match status" value="1"/>
</dbReference>
<evidence type="ECO:0000259" key="2">
    <source>
        <dbReference type="PROSITE" id="PS50222"/>
    </source>
</evidence>
<dbReference type="EMBL" id="OX465084">
    <property type="protein sequence ID" value="CAI9298098.1"/>
    <property type="molecule type" value="Genomic_DNA"/>
</dbReference>
<evidence type="ECO:0000256" key="1">
    <source>
        <dbReference type="ARBA" id="ARBA00022837"/>
    </source>
</evidence>
<reference evidence="3" key="1">
    <citation type="submission" date="2023-04" db="EMBL/GenBank/DDBJ databases">
        <authorList>
            <person name="Vijverberg K."/>
            <person name="Xiong W."/>
            <person name="Schranz E."/>
        </authorList>
    </citation>
    <scope>NUCLEOTIDE SEQUENCE</scope>
</reference>
<dbReference type="Proteomes" id="UP001177003">
    <property type="component" value="Chromosome 8"/>
</dbReference>
<protein>
    <recommendedName>
        <fullName evidence="2">EF-hand domain-containing protein</fullName>
    </recommendedName>
</protein>
<dbReference type="Pfam" id="PF00036">
    <property type="entry name" value="EF-hand_1"/>
    <property type="match status" value="1"/>
</dbReference>
<evidence type="ECO:0000313" key="4">
    <source>
        <dbReference type="Proteomes" id="UP001177003"/>
    </source>
</evidence>
<gene>
    <name evidence="3" type="ORF">LSALG_LOCUS36876</name>
</gene>
<accession>A0AA35ZTJ5</accession>
<evidence type="ECO:0000313" key="3">
    <source>
        <dbReference type="EMBL" id="CAI9298098.1"/>
    </source>
</evidence>
<dbReference type="InterPro" id="IPR018247">
    <property type="entry name" value="EF_Hand_1_Ca_BS"/>
</dbReference>
<dbReference type="PROSITE" id="PS00018">
    <property type="entry name" value="EF_HAND_1"/>
    <property type="match status" value="1"/>
</dbReference>
<dbReference type="Gene3D" id="1.10.238.10">
    <property type="entry name" value="EF-hand"/>
    <property type="match status" value="1"/>
</dbReference>
<keyword evidence="4" id="KW-1185">Reference proteome</keyword>
<proteinExistence type="predicted"/>
<keyword evidence="1" id="KW-0106">Calcium</keyword>
<organism evidence="3 4">
    <name type="scientific">Lactuca saligna</name>
    <name type="common">Willowleaf lettuce</name>
    <dbReference type="NCBI Taxonomy" id="75948"/>
    <lineage>
        <taxon>Eukaryota</taxon>
        <taxon>Viridiplantae</taxon>
        <taxon>Streptophyta</taxon>
        <taxon>Embryophyta</taxon>
        <taxon>Tracheophyta</taxon>
        <taxon>Spermatophyta</taxon>
        <taxon>Magnoliopsida</taxon>
        <taxon>eudicotyledons</taxon>
        <taxon>Gunneridae</taxon>
        <taxon>Pentapetalae</taxon>
        <taxon>asterids</taxon>
        <taxon>campanulids</taxon>
        <taxon>Asterales</taxon>
        <taxon>Asteraceae</taxon>
        <taxon>Cichorioideae</taxon>
        <taxon>Cichorieae</taxon>
        <taxon>Lactucinae</taxon>
        <taxon>Lactuca</taxon>
    </lineage>
</organism>
<dbReference type="SUPFAM" id="SSF47473">
    <property type="entry name" value="EF-hand"/>
    <property type="match status" value="1"/>
</dbReference>
<dbReference type="GO" id="GO:0005509">
    <property type="term" value="F:calcium ion binding"/>
    <property type="evidence" value="ECO:0007669"/>
    <property type="project" value="InterPro"/>
</dbReference>